<dbReference type="Proteomes" id="UP001057498">
    <property type="component" value="Chromosome"/>
</dbReference>
<keyword evidence="9" id="KW-0178">Competence</keyword>
<evidence type="ECO:0000256" key="8">
    <source>
        <dbReference type="ARBA" id="ARBA00023237"/>
    </source>
</evidence>
<reference evidence="15" key="1">
    <citation type="submission" date="2022-04" db="EMBL/GenBank/DDBJ databases">
        <title>Whole genome sequence of Sphaerotilus sp. FB-5.</title>
        <authorList>
            <person name="Takeda M."/>
            <person name="Narihara S."/>
            <person name="Akimoto M."/>
            <person name="Akimoto R."/>
            <person name="Nishiyashiki S."/>
            <person name="Murakami T."/>
        </authorList>
    </citation>
    <scope>NUCLEOTIDE SEQUENCE</scope>
    <source>
        <strain evidence="15">FB-5</strain>
    </source>
</reference>
<comment type="subcellular location">
    <subcellularLocation>
        <location evidence="1 12">Cell outer membrane</location>
    </subcellularLocation>
</comment>
<dbReference type="InterPro" id="IPR005644">
    <property type="entry name" value="NolW-like"/>
</dbReference>
<comment type="function">
    <text evidence="10">Required for type IV pilus biogenesis and competence. Could function as a pore for exit of the pilus but also as a channel for entry of heme and antimicrobial agents and uptake of transforming DNA.</text>
</comment>
<keyword evidence="6" id="KW-0653">Protein transport</keyword>
<dbReference type="InterPro" id="IPR013355">
    <property type="entry name" value="Pilus_4_PilQ"/>
</dbReference>
<dbReference type="PANTHER" id="PTHR30604">
    <property type="entry name" value="PROTEIN TRANSPORT PROTEIN HOFQ"/>
    <property type="match status" value="1"/>
</dbReference>
<evidence type="ECO:0000256" key="11">
    <source>
        <dbReference type="ARBA" id="ARBA00025897"/>
    </source>
</evidence>
<evidence type="ECO:0000256" key="10">
    <source>
        <dbReference type="ARBA" id="ARBA00024678"/>
    </source>
</evidence>
<dbReference type="InterPro" id="IPR038591">
    <property type="entry name" value="NolW-like_sf"/>
</dbReference>
<dbReference type="SMART" id="SM00965">
    <property type="entry name" value="STN"/>
    <property type="match status" value="1"/>
</dbReference>
<accession>A0ABN6PJ48</accession>
<dbReference type="InterPro" id="IPR021731">
    <property type="entry name" value="AMIN_dom"/>
</dbReference>
<dbReference type="PANTHER" id="PTHR30604:SF1">
    <property type="entry name" value="DNA UTILIZATION PROTEIN HOFQ"/>
    <property type="match status" value="1"/>
</dbReference>
<dbReference type="Gene3D" id="3.30.1370.130">
    <property type="match status" value="1"/>
</dbReference>
<comment type="similarity">
    <text evidence="2">Belongs to the bacterial secretin family. PilQ subfamily.</text>
</comment>
<dbReference type="Gene3D" id="2.60.40.3500">
    <property type="match status" value="1"/>
</dbReference>
<dbReference type="Pfam" id="PF11741">
    <property type="entry name" value="AMIN"/>
    <property type="match status" value="2"/>
</dbReference>
<evidence type="ECO:0000256" key="13">
    <source>
        <dbReference type="SAM" id="MobiDB-lite"/>
    </source>
</evidence>
<evidence type="ECO:0000256" key="1">
    <source>
        <dbReference type="ARBA" id="ARBA00004442"/>
    </source>
</evidence>
<evidence type="ECO:0000256" key="4">
    <source>
        <dbReference type="ARBA" id="ARBA00022448"/>
    </source>
</evidence>
<organism evidence="15 16">
    <name type="scientific">Sphaerotilus microaerophilus</name>
    <dbReference type="NCBI Taxonomy" id="2914710"/>
    <lineage>
        <taxon>Bacteria</taxon>
        <taxon>Pseudomonadati</taxon>
        <taxon>Pseudomonadota</taxon>
        <taxon>Betaproteobacteria</taxon>
        <taxon>Burkholderiales</taxon>
        <taxon>Sphaerotilaceae</taxon>
        <taxon>Sphaerotilus</taxon>
    </lineage>
</organism>
<evidence type="ECO:0000256" key="9">
    <source>
        <dbReference type="ARBA" id="ARBA00023287"/>
    </source>
</evidence>
<evidence type="ECO:0000256" key="6">
    <source>
        <dbReference type="ARBA" id="ARBA00022927"/>
    </source>
</evidence>
<dbReference type="NCBIfam" id="TIGR02515">
    <property type="entry name" value="IV_pilus_PilQ"/>
    <property type="match status" value="1"/>
</dbReference>
<evidence type="ECO:0000256" key="12">
    <source>
        <dbReference type="RuleBase" id="RU004004"/>
    </source>
</evidence>
<dbReference type="Gene3D" id="2.60.40.3470">
    <property type="match status" value="1"/>
</dbReference>
<evidence type="ECO:0000313" key="16">
    <source>
        <dbReference type="Proteomes" id="UP001057498"/>
    </source>
</evidence>
<sequence>MNHIEEKASMLGRRRVRRISQAVLFVSVGLLPMLAWADPAIQAIQGAQQAGNETLRIELSEPLAAVPKGFVLQTPPRIALDLPGVTNATGRGAQELNLGNLRSVAMAQAGDRTRLVLNLKQATQYRAELQGKFLVVTLDPVPMSAPPTAATAVAVVPAASTAAVKAAGAASEPIHFAEPQNTQAERIRDIDFRRGRDGAGRVVVDLPNTKVGVDIRQQGQNLVVEFLRSNLPANLRKRLDVTDFGTPVQAVSTVQVGDRVRMTVEPRGAWEHSAYQTDTQFVLEVRPQKVDPQKLTAGPGYTGDKLSLNFQSIDVRSLLQVIADFTNFNIVTSDSVTGSVTLRLKDVPWDQALDIIMQAKGLGVKKSGNVLWVAPKDELASKEKQELEAKAQVAALEPLRTQSFQLNYTKAEEVARGLTGQQAASTGSGGGSTSTRILSPRGSVISEMRTNQLFVSDIPSKLEEIGQLIGKIDVPVRQVMIEARIVEAEDTFGRSLGVKLGGNDLRGVNGGVPGWRTVGNTRVAVGGNYASIGDSTLQTSGASAFSDTQFISLPANTSSLGGATAATFALSLFGAASNRFLNLELSALEAEGKGKLVSSPRVITADQVKALIEQGTELPYQTATSSGATAISFRKANLKLEVTPQITPEGNIILDVDVNKDSVGQQTSAGYAINTKHVKTQVLVENGGTVVIGGIFETTETESVNKVPLLGDIPYLGALFRNKTRTANKTELLVFLTPKVITDRNAAAR</sequence>
<evidence type="ECO:0000256" key="7">
    <source>
        <dbReference type="ARBA" id="ARBA00023136"/>
    </source>
</evidence>
<evidence type="ECO:0000256" key="5">
    <source>
        <dbReference type="ARBA" id="ARBA00022729"/>
    </source>
</evidence>
<gene>
    <name evidence="15" type="primary">pilQ</name>
    <name evidence="15" type="ORF">CATMQ487_13780</name>
</gene>
<keyword evidence="8" id="KW-0998">Cell outer membrane</keyword>
<feature type="region of interest" description="Disordered" evidence="13">
    <location>
        <begin position="417"/>
        <end position="436"/>
    </location>
</feature>
<evidence type="ECO:0000256" key="3">
    <source>
        <dbReference type="ARBA" id="ARBA00014124"/>
    </source>
</evidence>
<protein>
    <recommendedName>
        <fullName evidence="3">Type IV pilus biogenesis and competence protein PilQ</fullName>
    </recommendedName>
</protein>
<name>A0ABN6PJ48_9BURK</name>
<dbReference type="InterPro" id="IPR004845">
    <property type="entry name" value="T2SS_GspD_CS"/>
</dbReference>
<dbReference type="InterPro" id="IPR004846">
    <property type="entry name" value="T2SS/T3SS_dom"/>
</dbReference>
<dbReference type="InterPro" id="IPR011662">
    <property type="entry name" value="Secretin/TonB_short_N"/>
</dbReference>
<keyword evidence="7" id="KW-0472">Membrane</keyword>
<dbReference type="RefSeq" id="WP_251972533.1">
    <property type="nucleotide sequence ID" value="NZ_AP025730.1"/>
</dbReference>
<keyword evidence="5" id="KW-0732">Signal</keyword>
<dbReference type="Pfam" id="PF00263">
    <property type="entry name" value="Secretin"/>
    <property type="match status" value="1"/>
</dbReference>
<dbReference type="EMBL" id="AP025730">
    <property type="protein sequence ID" value="BDI04408.1"/>
    <property type="molecule type" value="Genomic_DNA"/>
</dbReference>
<dbReference type="PRINTS" id="PR00811">
    <property type="entry name" value="BCTERIALGSPD"/>
</dbReference>
<dbReference type="InterPro" id="IPR001775">
    <property type="entry name" value="GspD/PilQ"/>
</dbReference>
<keyword evidence="4 12" id="KW-0813">Transport</keyword>
<dbReference type="Pfam" id="PF07660">
    <property type="entry name" value="STN"/>
    <property type="match status" value="1"/>
</dbReference>
<comment type="subunit">
    <text evidence="11">Homododecamer. Tetramer of trimer.</text>
</comment>
<keyword evidence="16" id="KW-1185">Reference proteome</keyword>
<dbReference type="Pfam" id="PF03958">
    <property type="entry name" value="Secretin_N"/>
    <property type="match status" value="1"/>
</dbReference>
<evidence type="ECO:0000259" key="14">
    <source>
        <dbReference type="SMART" id="SM00965"/>
    </source>
</evidence>
<dbReference type="InterPro" id="IPR051808">
    <property type="entry name" value="Type_IV_pilus_biogenesis"/>
</dbReference>
<feature type="domain" description="Secretin/TonB short N-terminal" evidence="14">
    <location>
        <begin position="328"/>
        <end position="376"/>
    </location>
</feature>
<proteinExistence type="inferred from homology"/>
<dbReference type="Gene3D" id="3.30.1370.120">
    <property type="match status" value="1"/>
</dbReference>
<evidence type="ECO:0000313" key="15">
    <source>
        <dbReference type="EMBL" id="BDI04408.1"/>
    </source>
</evidence>
<evidence type="ECO:0000256" key="2">
    <source>
        <dbReference type="ARBA" id="ARBA00006304"/>
    </source>
</evidence>
<dbReference type="PROSITE" id="PS00875">
    <property type="entry name" value="T2SP_D"/>
    <property type="match status" value="1"/>
</dbReference>